<sequence>MSLEYIRRTYGVPARRGMRVRYTDGDGVIWNGAITSAKGPHLRVLVDDRVPGYRGRLILHPTDNVEYVQDATKPVPNGQGSISEPARANP</sequence>
<proteinExistence type="predicted"/>
<evidence type="ECO:0000256" key="1">
    <source>
        <dbReference type="SAM" id="MobiDB-lite"/>
    </source>
</evidence>
<protein>
    <submittedName>
        <fullName evidence="2">Uncharacterized protein</fullName>
    </submittedName>
</protein>
<dbReference type="EMBL" id="JABZMI010000016">
    <property type="protein sequence ID" value="MBF1163799.1"/>
    <property type="molecule type" value="Genomic_DNA"/>
</dbReference>
<dbReference type="AlphaFoldDB" id="A0A930FY09"/>
<evidence type="ECO:0000313" key="3">
    <source>
        <dbReference type="Proteomes" id="UP000718593"/>
    </source>
</evidence>
<reference evidence="2" key="1">
    <citation type="submission" date="2020-04" db="EMBL/GenBank/DDBJ databases">
        <title>Deep metagenomics examines the oral microbiome during advanced dental caries in children, revealing novel taxa and co-occurrences with host molecules.</title>
        <authorList>
            <person name="Baker J.L."/>
            <person name="Morton J.T."/>
            <person name="Dinis M."/>
            <person name="Alvarez R."/>
            <person name="Tran N.C."/>
            <person name="Knight R."/>
            <person name="Edlund A."/>
        </authorList>
    </citation>
    <scope>NUCLEOTIDE SEQUENCE</scope>
    <source>
        <strain evidence="2">JCVI_32_bin.24</strain>
    </source>
</reference>
<comment type="caution">
    <text evidence="2">The sequence shown here is derived from an EMBL/GenBank/DDBJ whole genome shotgun (WGS) entry which is preliminary data.</text>
</comment>
<feature type="region of interest" description="Disordered" evidence="1">
    <location>
        <begin position="70"/>
        <end position="90"/>
    </location>
</feature>
<organism evidence="2 3">
    <name type="scientific">Dechloromonas agitata</name>
    <dbReference type="NCBI Taxonomy" id="73030"/>
    <lineage>
        <taxon>Bacteria</taxon>
        <taxon>Pseudomonadati</taxon>
        <taxon>Pseudomonadota</taxon>
        <taxon>Betaproteobacteria</taxon>
        <taxon>Rhodocyclales</taxon>
        <taxon>Azonexaceae</taxon>
        <taxon>Dechloromonas</taxon>
    </lineage>
</organism>
<dbReference type="Proteomes" id="UP000718593">
    <property type="component" value="Unassembled WGS sequence"/>
</dbReference>
<name>A0A930FY09_9RHOO</name>
<evidence type="ECO:0000313" key="2">
    <source>
        <dbReference type="EMBL" id="MBF1163799.1"/>
    </source>
</evidence>
<gene>
    <name evidence="2" type="ORF">HXL68_02035</name>
</gene>
<accession>A0A930FY09</accession>